<evidence type="ECO:0000256" key="10">
    <source>
        <dbReference type="SAM" id="MobiDB-lite"/>
    </source>
</evidence>
<dbReference type="STRING" id="485913.Krac_4158"/>
<evidence type="ECO:0000256" key="2">
    <source>
        <dbReference type="ARBA" id="ARBA00022448"/>
    </source>
</evidence>
<reference evidence="13 14" key="1">
    <citation type="journal article" date="2011" name="Stand. Genomic Sci.">
        <title>Non-contiguous finished genome sequence and contextual data of the filamentous soil bacterium Ktedonobacter racemifer type strain (SOSP1-21).</title>
        <authorList>
            <person name="Chang Y.J."/>
            <person name="Land M."/>
            <person name="Hauser L."/>
            <person name="Chertkov O."/>
            <person name="Del Rio T.G."/>
            <person name="Nolan M."/>
            <person name="Copeland A."/>
            <person name="Tice H."/>
            <person name="Cheng J.F."/>
            <person name="Lucas S."/>
            <person name="Han C."/>
            <person name="Goodwin L."/>
            <person name="Pitluck S."/>
            <person name="Ivanova N."/>
            <person name="Ovchinikova G."/>
            <person name="Pati A."/>
            <person name="Chen A."/>
            <person name="Palaniappan K."/>
            <person name="Mavromatis K."/>
            <person name="Liolios K."/>
            <person name="Brettin T."/>
            <person name="Fiebig A."/>
            <person name="Rohde M."/>
            <person name="Abt B."/>
            <person name="Goker M."/>
            <person name="Detter J.C."/>
            <person name="Woyke T."/>
            <person name="Bristow J."/>
            <person name="Eisen J.A."/>
            <person name="Markowitz V."/>
            <person name="Hugenholtz P."/>
            <person name="Kyrpides N.C."/>
            <person name="Klenk H.P."/>
            <person name="Lapidus A."/>
        </authorList>
    </citation>
    <scope>NUCLEOTIDE SEQUENCE [LARGE SCALE GENOMIC DNA]</scope>
    <source>
        <strain evidence="14">DSM 44963</strain>
    </source>
</reference>
<keyword evidence="5" id="KW-0653">Protein transport</keyword>
<dbReference type="eggNOG" id="COG0706">
    <property type="taxonomic scope" value="Bacteria"/>
</dbReference>
<evidence type="ECO:0000256" key="4">
    <source>
        <dbReference type="ARBA" id="ARBA00022692"/>
    </source>
</evidence>
<evidence type="ECO:0000256" key="11">
    <source>
        <dbReference type="SAM" id="Phobius"/>
    </source>
</evidence>
<dbReference type="GO" id="GO:0015031">
    <property type="term" value="P:protein transport"/>
    <property type="evidence" value="ECO:0007669"/>
    <property type="project" value="UniProtKB-KW"/>
</dbReference>
<evidence type="ECO:0000256" key="1">
    <source>
        <dbReference type="ARBA" id="ARBA00004651"/>
    </source>
</evidence>
<evidence type="ECO:0000256" key="8">
    <source>
        <dbReference type="ARBA" id="ARBA00023186"/>
    </source>
</evidence>
<dbReference type="InterPro" id="IPR001708">
    <property type="entry name" value="YidC/ALB3/OXA1/COX18"/>
</dbReference>
<feature type="domain" description="Membrane insertase YidC/Oxa/ALB C-terminal" evidence="12">
    <location>
        <begin position="31"/>
        <end position="245"/>
    </location>
</feature>
<feature type="region of interest" description="Disordered" evidence="10">
    <location>
        <begin position="262"/>
        <end position="296"/>
    </location>
</feature>
<comment type="caution">
    <text evidence="13">The sequence shown here is derived from an EMBL/GenBank/DDBJ whole genome shotgun (WGS) entry which is preliminary data.</text>
</comment>
<evidence type="ECO:0000256" key="5">
    <source>
        <dbReference type="ARBA" id="ARBA00022927"/>
    </source>
</evidence>
<evidence type="ECO:0000256" key="3">
    <source>
        <dbReference type="ARBA" id="ARBA00022475"/>
    </source>
</evidence>
<keyword evidence="4 9" id="KW-0812">Transmembrane</keyword>
<evidence type="ECO:0000313" key="14">
    <source>
        <dbReference type="Proteomes" id="UP000004508"/>
    </source>
</evidence>
<evidence type="ECO:0000256" key="6">
    <source>
        <dbReference type="ARBA" id="ARBA00022989"/>
    </source>
</evidence>
<feature type="compositionally biased region" description="Polar residues" evidence="10">
    <location>
        <begin position="262"/>
        <end position="271"/>
    </location>
</feature>
<keyword evidence="3" id="KW-1003">Cell membrane</keyword>
<dbReference type="PANTHER" id="PTHR12428:SF65">
    <property type="entry name" value="CYTOCHROME C OXIDASE ASSEMBLY PROTEIN COX18, MITOCHONDRIAL"/>
    <property type="match status" value="1"/>
</dbReference>
<dbReference type="RefSeq" id="WP_007913775.1">
    <property type="nucleotide sequence ID" value="NZ_ADVG01000003.1"/>
</dbReference>
<comment type="similarity">
    <text evidence="9">Belongs to the OXA1/ALB3/YidC family.</text>
</comment>
<dbReference type="GO" id="GO:0032977">
    <property type="term" value="F:membrane insertase activity"/>
    <property type="evidence" value="ECO:0007669"/>
    <property type="project" value="InterPro"/>
</dbReference>
<protein>
    <submittedName>
        <fullName evidence="13">Membrane protein insertase, YidC/Oxa1 family</fullName>
    </submittedName>
</protein>
<feature type="transmembrane region" description="Helical" evidence="11">
    <location>
        <begin position="32"/>
        <end position="50"/>
    </location>
</feature>
<keyword evidence="7 11" id="KW-0472">Membrane</keyword>
<feature type="compositionally biased region" description="Basic residues" evidence="10">
    <location>
        <begin position="278"/>
        <end position="296"/>
    </location>
</feature>
<feature type="transmembrane region" description="Helical" evidence="11">
    <location>
        <begin position="167"/>
        <end position="184"/>
    </location>
</feature>
<keyword evidence="8" id="KW-0143">Chaperone</keyword>
<dbReference type="OrthoDB" id="9780552at2"/>
<dbReference type="Proteomes" id="UP000004508">
    <property type="component" value="Unassembled WGS sequence"/>
</dbReference>
<organism evidence="13 14">
    <name type="scientific">Ktedonobacter racemifer DSM 44963</name>
    <dbReference type="NCBI Taxonomy" id="485913"/>
    <lineage>
        <taxon>Bacteria</taxon>
        <taxon>Bacillati</taxon>
        <taxon>Chloroflexota</taxon>
        <taxon>Ktedonobacteria</taxon>
        <taxon>Ktedonobacterales</taxon>
        <taxon>Ktedonobacteraceae</taxon>
        <taxon>Ktedonobacter</taxon>
    </lineage>
</organism>
<sequence>MSSIVTLFHTLFTYPIFNALLLLYAWLGDFSLALVVLTVSISVLLLPLTLRQIRQGRITRRLQPEIQALRRRYASDRLAQTRALQELYKAYGIRTSSTFLLLLIQAPIYSGLYFALNMILQAPLVADINRYLYPFVVHVTSLPNLHLTWFTVLNATWHISLGAPDPTAILPLLTGLLTLLQTWLTQPLAAVEARDTMQHVSQNMQWLLLLLPAAMTVLIAWHFAAGLALYRVVSLLMNIGQQYIVSVWGGVPLKPAMAQEANSPVQQSALKTRSLAPQRKRRNRRHSNPNSSRRRK</sequence>
<dbReference type="PANTHER" id="PTHR12428">
    <property type="entry name" value="OXA1"/>
    <property type="match status" value="1"/>
</dbReference>
<dbReference type="GO" id="GO:0005886">
    <property type="term" value="C:plasma membrane"/>
    <property type="evidence" value="ECO:0007669"/>
    <property type="project" value="UniProtKB-SubCell"/>
</dbReference>
<proteinExistence type="inferred from homology"/>
<feature type="transmembrane region" description="Helical" evidence="11">
    <location>
        <begin position="7"/>
        <end position="26"/>
    </location>
</feature>
<comment type="subcellular location">
    <subcellularLocation>
        <location evidence="1">Cell membrane</location>
        <topology evidence="1">Multi-pass membrane protein</topology>
    </subcellularLocation>
    <subcellularLocation>
        <location evidence="9">Membrane</location>
        <topology evidence="9">Multi-pass membrane protein</topology>
    </subcellularLocation>
</comment>
<evidence type="ECO:0000259" key="12">
    <source>
        <dbReference type="Pfam" id="PF02096"/>
    </source>
</evidence>
<dbReference type="EMBL" id="ADVG01000003">
    <property type="protein sequence ID" value="EFH83218.1"/>
    <property type="molecule type" value="Genomic_DNA"/>
</dbReference>
<evidence type="ECO:0000256" key="9">
    <source>
        <dbReference type="RuleBase" id="RU003945"/>
    </source>
</evidence>
<name>D6TYD8_KTERA</name>
<dbReference type="InParanoid" id="D6TYD8"/>
<dbReference type="InterPro" id="IPR028055">
    <property type="entry name" value="YidC/Oxa/ALB_C"/>
</dbReference>
<accession>D6TYD8</accession>
<keyword evidence="2" id="KW-0813">Transport</keyword>
<dbReference type="InterPro" id="IPR047196">
    <property type="entry name" value="YidC_ALB_C"/>
</dbReference>
<dbReference type="Pfam" id="PF02096">
    <property type="entry name" value="60KD_IMP"/>
    <property type="match status" value="1"/>
</dbReference>
<dbReference type="AlphaFoldDB" id="D6TYD8"/>
<keyword evidence="6 11" id="KW-1133">Transmembrane helix</keyword>
<dbReference type="NCBIfam" id="TIGR03592">
    <property type="entry name" value="yidC_oxa1_cterm"/>
    <property type="match status" value="1"/>
</dbReference>
<dbReference type="CDD" id="cd20070">
    <property type="entry name" value="5TM_YidC_Alb3"/>
    <property type="match status" value="1"/>
</dbReference>
<dbReference type="FunCoup" id="D6TYD8">
    <property type="interactions" value="436"/>
</dbReference>
<dbReference type="GO" id="GO:0051205">
    <property type="term" value="P:protein insertion into membrane"/>
    <property type="evidence" value="ECO:0007669"/>
    <property type="project" value="TreeGrafter"/>
</dbReference>
<feature type="transmembrane region" description="Helical" evidence="11">
    <location>
        <begin position="132"/>
        <end position="155"/>
    </location>
</feature>
<feature type="transmembrane region" description="Helical" evidence="11">
    <location>
        <begin position="99"/>
        <end position="120"/>
    </location>
</feature>
<evidence type="ECO:0000256" key="7">
    <source>
        <dbReference type="ARBA" id="ARBA00023136"/>
    </source>
</evidence>
<feature type="transmembrane region" description="Helical" evidence="11">
    <location>
        <begin position="204"/>
        <end position="230"/>
    </location>
</feature>
<gene>
    <name evidence="13" type="ORF">Krac_4158</name>
</gene>
<evidence type="ECO:0000313" key="13">
    <source>
        <dbReference type="EMBL" id="EFH83218.1"/>
    </source>
</evidence>
<keyword evidence="14" id="KW-1185">Reference proteome</keyword>